<comment type="caution">
    <text evidence="4">The sequence shown here is derived from an EMBL/GenBank/DDBJ whole genome shotgun (WGS) entry which is preliminary data.</text>
</comment>
<proteinExistence type="predicted"/>
<evidence type="ECO:0000313" key="4">
    <source>
        <dbReference type="EMBL" id="GFH57369.1"/>
    </source>
</evidence>
<dbReference type="Proteomes" id="UP001054902">
    <property type="component" value="Unassembled WGS sequence"/>
</dbReference>
<feature type="domain" description="DUF1996" evidence="3">
    <location>
        <begin position="34"/>
        <end position="230"/>
    </location>
</feature>
<dbReference type="EMBL" id="BLLK01000058">
    <property type="protein sequence ID" value="GFH57369.1"/>
    <property type="molecule type" value="Genomic_DNA"/>
</dbReference>
<evidence type="ECO:0000259" key="3">
    <source>
        <dbReference type="Pfam" id="PF09362"/>
    </source>
</evidence>
<dbReference type="PANTHER" id="PTHR43662:SF3">
    <property type="entry name" value="DOMAIN PROTEIN, PUTATIVE (AFU_ORTHOLOGUE AFUA_6G11970)-RELATED"/>
    <property type="match status" value="1"/>
</dbReference>
<protein>
    <recommendedName>
        <fullName evidence="3">DUF1996 domain-containing protein</fullName>
    </recommendedName>
</protein>
<feature type="region of interest" description="Disordered" evidence="1">
    <location>
        <begin position="300"/>
        <end position="345"/>
    </location>
</feature>
<gene>
    <name evidence="4" type="ORF">CTEN210_13845</name>
</gene>
<feature type="chain" id="PRO_5042077298" description="DUF1996 domain-containing protein" evidence="2">
    <location>
        <begin position="19"/>
        <end position="450"/>
    </location>
</feature>
<dbReference type="AlphaFoldDB" id="A0AAD3D432"/>
<keyword evidence="5" id="KW-1185">Reference proteome</keyword>
<dbReference type="Pfam" id="PF09362">
    <property type="entry name" value="DUF1996"/>
    <property type="match status" value="1"/>
</dbReference>
<sequence>MLRLEAICALLLFSHVDATSMKMDFLRLGDVRTDPIINPTCLSDHVHTFYGANKMRPETTYEDLRAATGNTVSGSGVYTKADIWFASAYYVWETGSATAFPNGFKMVAGNNGIAEAKAEAECVEPSACERTDGGCGSDDTSFFPETACYELEVSMSFPSCWDGKSLDSEDHKSHVSYDIDGGVFDGECPDSHPVKIPQIQLFFRIQNYSGGKHVFADGTSYYHADYFSGWDETFLQKVLDECSNESDAASPDAWCENHVTFLDAPKSFGDDKEDSDIVSDLLPFQPPTFDTSTITTEAIEGVTSLPRGSCTGTLVPEDGPNPTPNPPTSSPVSTPTTTNDDDTCRDDDRKFELQNGAKKTCKWVSKKNTSKRCAKKTDGDSTVSDLCPVTCQDPENPTCTPTDYVGKFEMPNGKERSCNYPLQNNGAKKEKRCGNNAIRANCPVTCEEYL</sequence>
<reference evidence="4 5" key="1">
    <citation type="journal article" date="2021" name="Sci. Rep.">
        <title>The genome of the diatom Chaetoceros tenuissimus carries an ancient integrated fragment of an extant virus.</title>
        <authorList>
            <person name="Hongo Y."/>
            <person name="Kimura K."/>
            <person name="Takaki Y."/>
            <person name="Yoshida Y."/>
            <person name="Baba S."/>
            <person name="Kobayashi G."/>
            <person name="Nagasaki K."/>
            <person name="Hano T."/>
            <person name="Tomaru Y."/>
        </authorList>
    </citation>
    <scope>NUCLEOTIDE SEQUENCE [LARGE SCALE GENOMIC DNA]</scope>
    <source>
        <strain evidence="4 5">NIES-3715</strain>
    </source>
</reference>
<feature type="signal peptide" evidence="2">
    <location>
        <begin position="1"/>
        <end position="18"/>
    </location>
</feature>
<organism evidence="4 5">
    <name type="scientific">Chaetoceros tenuissimus</name>
    <dbReference type="NCBI Taxonomy" id="426638"/>
    <lineage>
        <taxon>Eukaryota</taxon>
        <taxon>Sar</taxon>
        <taxon>Stramenopiles</taxon>
        <taxon>Ochrophyta</taxon>
        <taxon>Bacillariophyta</taxon>
        <taxon>Coscinodiscophyceae</taxon>
        <taxon>Chaetocerotophycidae</taxon>
        <taxon>Chaetocerotales</taxon>
        <taxon>Chaetocerotaceae</taxon>
        <taxon>Chaetoceros</taxon>
    </lineage>
</organism>
<evidence type="ECO:0000256" key="1">
    <source>
        <dbReference type="SAM" id="MobiDB-lite"/>
    </source>
</evidence>
<name>A0AAD3D432_9STRA</name>
<dbReference type="PANTHER" id="PTHR43662">
    <property type="match status" value="1"/>
</dbReference>
<dbReference type="InterPro" id="IPR018535">
    <property type="entry name" value="DUF1996"/>
</dbReference>
<accession>A0AAD3D432</accession>
<evidence type="ECO:0000313" key="5">
    <source>
        <dbReference type="Proteomes" id="UP001054902"/>
    </source>
</evidence>
<feature type="compositionally biased region" description="Pro residues" evidence="1">
    <location>
        <begin position="319"/>
        <end position="329"/>
    </location>
</feature>
<keyword evidence="2" id="KW-0732">Signal</keyword>
<evidence type="ECO:0000256" key="2">
    <source>
        <dbReference type="SAM" id="SignalP"/>
    </source>
</evidence>